<sequence>MRLLARLSFLACSFLSATAQQYAGDTISAFLPTISRAEVAFFRIPDPTGADNNLTLINYYSHGTNGQRIVESNIQRAIIVIHGLLRDPWNYANDTLNALEKVTDPNINQDSVAVIAPYFTSGDDKGYAYPWSSTQGSTTNALVWKGSQWSAGANNQYPRASTDTSSFTVLDTLIQYFDDATLFPNLKQITIVGHSMGGQMAQRYAVLSTQQSNTPVTHWVGNPDSYAWLSTDRPLSTADCPTYDNYRSGYSDFTDYPMTYGADLVAQGRDVLLSNYQSKQIAYGRATLDHGDDSDDCAPYSTGEDRNERFFYYIKAFGPSCDDPSGTNCDTVDYIPVTHDNGQMFGSSAGLARLFTDNFYGDGNKSYDFGYPRQQSGDDPYPNPSLVNTPPVTDTSTYAGNLTYQGCWSNQYPETAQALPTILYDNSSNTRQLCTSACVGAGFTIAGVQNTTQCLCGDTLNSQSAVLTVDSQCLLDCPGNSSEFCGGNARLSLFSNGFPAQS</sequence>
<name>A0A6A6H772_VIRVR</name>
<dbReference type="PANTHER" id="PTHR35560:SF3">
    <property type="entry name" value="PEPTIDASE S9 PROLYL OLIGOPEPTIDASE CATALYTIC DOMAIN-CONTAINING PROTEIN"/>
    <property type="match status" value="1"/>
</dbReference>
<dbReference type="OrthoDB" id="2019572at2759"/>
<dbReference type="Proteomes" id="UP000800092">
    <property type="component" value="Unassembled WGS sequence"/>
</dbReference>
<dbReference type="Gene3D" id="3.40.50.1820">
    <property type="entry name" value="alpha/beta hydrolase"/>
    <property type="match status" value="1"/>
</dbReference>
<gene>
    <name evidence="3" type="ORF">EV356DRAFT_467925</name>
</gene>
<dbReference type="SUPFAM" id="SSF53474">
    <property type="entry name" value="alpha/beta-Hydrolases"/>
    <property type="match status" value="1"/>
</dbReference>
<evidence type="ECO:0000259" key="2">
    <source>
        <dbReference type="PROSITE" id="PS51212"/>
    </source>
</evidence>
<keyword evidence="4" id="KW-1185">Reference proteome</keyword>
<reference evidence="3" key="1">
    <citation type="journal article" date="2020" name="Stud. Mycol.">
        <title>101 Dothideomycetes genomes: a test case for predicting lifestyles and emergence of pathogens.</title>
        <authorList>
            <person name="Haridas S."/>
            <person name="Albert R."/>
            <person name="Binder M."/>
            <person name="Bloem J."/>
            <person name="Labutti K."/>
            <person name="Salamov A."/>
            <person name="Andreopoulos B."/>
            <person name="Baker S."/>
            <person name="Barry K."/>
            <person name="Bills G."/>
            <person name="Bluhm B."/>
            <person name="Cannon C."/>
            <person name="Castanera R."/>
            <person name="Culley D."/>
            <person name="Daum C."/>
            <person name="Ezra D."/>
            <person name="Gonzalez J."/>
            <person name="Henrissat B."/>
            <person name="Kuo A."/>
            <person name="Liang C."/>
            <person name="Lipzen A."/>
            <person name="Lutzoni F."/>
            <person name="Magnuson J."/>
            <person name="Mondo S."/>
            <person name="Nolan M."/>
            <person name="Ohm R."/>
            <person name="Pangilinan J."/>
            <person name="Park H.-J."/>
            <person name="Ramirez L."/>
            <person name="Alfaro M."/>
            <person name="Sun H."/>
            <person name="Tritt A."/>
            <person name="Yoshinaga Y."/>
            <person name="Zwiers L.-H."/>
            <person name="Turgeon B."/>
            <person name="Goodwin S."/>
            <person name="Spatafora J."/>
            <person name="Crous P."/>
            <person name="Grigoriev I."/>
        </authorList>
    </citation>
    <scope>NUCLEOTIDE SEQUENCE</scope>
    <source>
        <strain evidence="3">Tuck. ex Michener</strain>
    </source>
</reference>
<organism evidence="3 4">
    <name type="scientific">Viridothelium virens</name>
    <name type="common">Speckled blister lichen</name>
    <name type="synonym">Trypethelium virens</name>
    <dbReference type="NCBI Taxonomy" id="1048519"/>
    <lineage>
        <taxon>Eukaryota</taxon>
        <taxon>Fungi</taxon>
        <taxon>Dikarya</taxon>
        <taxon>Ascomycota</taxon>
        <taxon>Pezizomycotina</taxon>
        <taxon>Dothideomycetes</taxon>
        <taxon>Dothideomycetes incertae sedis</taxon>
        <taxon>Trypetheliales</taxon>
        <taxon>Trypetheliaceae</taxon>
        <taxon>Viridothelium</taxon>
    </lineage>
</organism>
<dbReference type="PANTHER" id="PTHR35560">
    <property type="entry name" value="BLL0132 PROTEIN"/>
    <property type="match status" value="1"/>
</dbReference>
<keyword evidence="1" id="KW-0732">Signal</keyword>
<feature type="domain" description="WSC" evidence="2">
    <location>
        <begin position="401"/>
        <end position="497"/>
    </location>
</feature>
<dbReference type="EMBL" id="ML991804">
    <property type="protein sequence ID" value="KAF2233729.1"/>
    <property type="molecule type" value="Genomic_DNA"/>
</dbReference>
<evidence type="ECO:0000313" key="3">
    <source>
        <dbReference type="EMBL" id="KAF2233729.1"/>
    </source>
</evidence>
<dbReference type="InterPro" id="IPR002889">
    <property type="entry name" value="WSC_carb-bd"/>
</dbReference>
<dbReference type="SMART" id="SM00321">
    <property type="entry name" value="WSC"/>
    <property type="match status" value="1"/>
</dbReference>
<dbReference type="InterPro" id="IPR029058">
    <property type="entry name" value="AB_hydrolase_fold"/>
</dbReference>
<dbReference type="AlphaFoldDB" id="A0A6A6H772"/>
<feature type="chain" id="PRO_5025683077" evidence="1">
    <location>
        <begin position="20"/>
        <end position="502"/>
    </location>
</feature>
<dbReference type="Pfam" id="PF01822">
    <property type="entry name" value="WSC"/>
    <property type="match status" value="1"/>
</dbReference>
<evidence type="ECO:0000256" key="1">
    <source>
        <dbReference type="SAM" id="SignalP"/>
    </source>
</evidence>
<feature type="signal peptide" evidence="1">
    <location>
        <begin position="1"/>
        <end position="19"/>
    </location>
</feature>
<dbReference type="PROSITE" id="PS51212">
    <property type="entry name" value="WSC"/>
    <property type="match status" value="1"/>
</dbReference>
<protein>
    <submittedName>
        <fullName evidence="3">WSC-domain-containing protein</fullName>
    </submittedName>
</protein>
<accession>A0A6A6H772</accession>
<proteinExistence type="predicted"/>
<evidence type="ECO:0000313" key="4">
    <source>
        <dbReference type="Proteomes" id="UP000800092"/>
    </source>
</evidence>